<accession>A0A087V0A7</accession>
<sequence length="62" mass="6839">MRFYHSTLPSLPTTIGQKVPQGWAGPFAVVFFVRMSLAAWVPRAAWAGGLEIIGNLTSFFQL</sequence>
<dbReference type="EMBL" id="KK122587">
    <property type="protein sequence ID" value="KFM83046.1"/>
    <property type="molecule type" value="Genomic_DNA"/>
</dbReference>
<feature type="non-terminal residue" evidence="1">
    <location>
        <position position="62"/>
    </location>
</feature>
<gene>
    <name evidence="1" type="ORF">X975_12541</name>
</gene>
<protein>
    <submittedName>
        <fullName evidence="1">Uncharacterized protein</fullName>
    </submittedName>
</protein>
<organism evidence="1 2">
    <name type="scientific">Stegodyphus mimosarum</name>
    <name type="common">African social velvet spider</name>
    <dbReference type="NCBI Taxonomy" id="407821"/>
    <lineage>
        <taxon>Eukaryota</taxon>
        <taxon>Metazoa</taxon>
        <taxon>Ecdysozoa</taxon>
        <taxon>Arthropoda</taxon>
        <taxon>Chelicerata</taxon>
        <taxon>Arachnida</taxon>
        <taxon>Araneae</taxon>
        <taxon>Araneomorphae</taxon>
        <taxon>Entelegynae</taxon>
        <taxon>Eresoidea</taxon>
        <taxon>Eresidae</taxon>
        <taxon>Stegodyphus</taxon>
    </lineage>
</organism>
<dbReference type="AlphaFoldDB" id="A0A087V0A7"/>
<evidence type="ECO:0000313" key="2">
    <source>
        <dbReference type="Proteomes" id="UP000054359"/>
    </source>
</evidence>
<keyword evidence="2" id="KW-1185">Reference proteome</keyword>
<reference evidence="1 2" key="1">
    <citation type="submission" date="2013-11" db="EMBL/GenBank/DDBJ databases">
        <title>Genome sequencing of Stegodyphus mimosarum.</title>
        <authorList>
            <person name="Bechsgaard J."/>
        </authorList>
    </citation>
    <scope>NUCLEOTIDE SEQUENCE [LARGE SCALE GENOMIC DNA]</scope>
</reference>
<evidence type="ECO:0000313" key="1">
    <source>
        <dbReference type="EMBL" id="KFM83046.1"/>
    </source>
</evidence>
<dbReference type="Proteomes" id="UP000054359">
    <property type="component" value="Unassembled WGS sequence"/>
</dbReference>
<name>A0A087V0A7_STEMI</name>
<proteinExistence type="predicted"/>